<feature type="domain" description="Nephrocystin 3-like N-terminal" evidence="2">
    <location>
        <begin position="260"/>
        <end position="429"/>
    </location>
</feature>
<evidence type="ECO:0000256" key="1">
    <source>
        <dbReference type="ARBA" id="ARBA00022737"/>
    </source>
</evidence>
<sequence length="682" mass="77685">MEPVTVIGLVGSVVQFIEIGFKIVKTGQRIYQSASGSTQQNEHLSTMNARFQQVVVRLRQEKDSQTTLREDERALRELCVECCSVSEELQQLLETLRVTTGRNRYLQTAKVMCTDWWKKGRKEELQTKLAGYEGQLKLFLESSDRLDFRKRLDELIQDGQSSHAEMTLLQDNVAVLRQALATTALIQTEIRNKVQHLVTLSEKAALNVRSTSVLDALWFKEMRDRFNEVDTAHGATFTWLLDSHAHKTDTATNDLLQQTRETFLRWLETGSGTFHISGKPGSGKSTLMKYLCQHNATTKHLQQWSGAKALIVARFFFWKPGTPLQRSFRGLVRGVMHSVLSQSLELIPLLFPKQWRAALDGLRPAIEDDSEVLAAFGKLRETDAIYSTRRIALFIDGLDEFEGDRALMISTLQDWVSRQPSDVKVCVSSWEDIEFQEAFRAGLRLRLHQVTHGDILGFVRGRLNSIERYATLGSERQRKSFENTMAEKSEGVFLWVKLVVENVKHGIISGDRLQNLITYVYSLPNALEELFVTILVAIEKEDPRSAYALISMVLNSPQNWPVFRLSFLPDYLDDHDFAMSSGHGSYTMTEIVSRLEQVRMMVYGKCGGLLEIVRTSGTGTGLNQRMLDNPTFHTTVALTHRSIHEFFFHDKAHGRMKYYTKDFDVLDAFCQTLLAHIKSGTI</sequence>
<evidence type="ECO:0008006" key="6">
    <source>
        <dbReference type="Google" id="ProtNLM"/>
    </source>
</evidence>
<protein>
    <recommendedName>
        <fullName evidence="6">NACHT domain-containing protein</fullName>
    </recommendedName>
</protein>
<feature type="domain" description="DUF7791" evidence="3">
    <location>
        <begin position="554"/>
        <end position="679"/>
    </location>
</feature>
<dbReference type="Proteomes" id="UP000248817">
    <property type="component" value="Unassembled WGS sequence"/>
</dbReference>
<name>A0A2V5IFY8_9EURO</name>
<evidence type="ECO:0000259" key="2">
    <source>
        <dbReference type="Pfam" id="PF24883"/>
    </source>
</evidence>
<dbReference type="PANTHER" id="PTHR10039">
    <property type="entry name" value="AMELOGENIN"/>
    <property type="match status" value="1"/>
</dbReference>
<keyword evidence="5" id="KW-1185">Reference proteome</keyword>
<dbReference type="PANTHER" id="PTHR10039:SF5">
    <property type="entry name" value="NACHT DOMAIN-CONTAINING PROTEIN"/>
    <property type="match status" value="1"/>
</dbReference>
<gene>
    <name evidence="4" type="ORF">BP00DRAFT_315786</name>
</gene>
<dbReference type="SUPFAM" id="SSF52540">
    <property type="entry name" value="P-loop containing nucleoside triphosphate hydrolases"/>
    <property type="match status" value="1"/>
</dbReference>
<dbReference type="EMBL" id="KZ825472">
    <property type="protein sequence ID" value="PYI35021.1"/>
    <property type="molecule type" value="Genomic_DNA"/>
</dbReference>
<keyword evidence="1" id="KW-0677">Repeat</keyword>
<dbReference type="Pfam" id="PF24883">
    <property type="entry name" value="NPHP3_N"/>
    <property type="match status" value="1"/>
</dbReference>
<dbReference type="InterPro" id="IPR027417">
    <property type="entry name" value="P-loop_NTPase"/>
</dbReference>
<feature type="non-terminal residue" evidence="4">
    <location>
        <position position="682"/>
    </location>
</feature>
<dbReference type="Pfam" id="PF25053">
    <property type="entry name" value="DUF7791"/>
    <property type="match status" value="1"/>
</dbReference>
<reference evidence="4 5" key="1">
    <citation type="submission" date="2018-02" db="EMBL/GenBank/DDBJ databases">
        <title>The genomes of Aspergillus section Nigri reveals drivers in fungal speciation.</title>
        <authorList>
            <consortium name="DOE Joint Genome Institute"/>
            <person name="Vesth T.C."/>
            <person name="Nybo J."/>
            <person name="Theobald S."/>
            <person name="Brandl J."/>
            <person name="Frisvad J.C."/>
            <person name="Nielsen K.F."/>
            <person name="Lyhne E.K."/>
            <person name="Kogle M.E."/>
            <person name="Kuo A."/>
            <person name="Riley R."/>
            <person name="Clum A."/>
            <person name="Nolan M."/>
            <person name="Lipzen A."/>
            <person name="Salamov A."/>
            <person name="Henrissat B."/>
            <person name="Wiebenga A."/>
            <person name="De vries R.P."/>
            <person name="Grigoriev I.V."/>
            <person name="Mortensen U.H."/>
            <person name="Andersen M.R."/>
            <person name="Baker S.E."/>
        </authorList>
    </citation>
    <scope>NUCLEOTIDE SEQUENCE [LARGE SCALE GENOMIC DNA]</scope>
    <source>
        <strain evidence="4 5">CBS 114.80</strain>
    </source>
</reference>
<dbReference type="InterPro" id="IPR056693">
    <property type="entry name" value="DUF7791"/>
</dbReference>
<proteinExistence type="predicted"/>
<dbReference type="AlphaFoldDB" id="A0A2V5IFY8"/>
<evidence type="ECO:0000313" key="5">
    <source>
        <dbReference type="Proteomes" id="UP000248817"/>
    </source>
</evidence>
<organism evidence="4 5">
    <name type="scientific">Aspergillus indologenus CBS 114.80</name>
    <dbReference type="NCBI Taxonomy" id="1450541"/>
    <lineage>
        <taxon>Eukaryota</taxon>
        <taxon>Fungi</taxon>
        <taxon>Dikarya</taxon>
        <taxon>Ascomycota</taxon>
        <taxon>Pezizomycotina</taxon>
        <taxon>Eurotiomycetes</taxon>
        <taxon>Eurotiomycetidae</taxon>
        <taxon>Eurotiales</taxon>
        <taxon>Aspergillaceae</taxon>
        <taxon>Aspergillus</taxon>
        <taxon>Aspergillus subgen. Circumdati</taxon>
    </lineage>
</organism>
<dbReference type="InterPro" id="IPR056884">
    <property type="entry name" value="NPHP3-like_N"/>
</dbReference>
<dbReference type="Gene3D" id="3.40.50.300">
    <property type="entry name" value="P-loop containing nucleotide triphosphate hydrolases"/>
    <property type="match status" value="1"/>
</dbReference>
<evidence type="ECO:0000313" key="4">
    <source>
        <dbReference type="EMBL" id="PYI35021.1"/>
    </source>
</evidence>
<accession>A0A2V5IFY8</accession>
<evidence type="ECO:0000259" key="3">
    <source>
        <dbReference type="Pfam" id="PF25053"/>
    </source>
</evidence>